<evidence type="ECO:0000256" key="2">
    <source>
        <dbReference type="ARBA" id="ARBA00023125"/>
    </source>
</evidence>
<keyword evidence="3" id="KW-0804">Transcription</keyword>
<keyword evidence="1" id="KW-0805">Transcription regulation</keyword>
<dbReference type="SMART" id="SM00342">
    <property type="entry name" value="HTH_ARAC"/>
    <property type="match status" value="1"/>
</dbReference>
<dbReference type="PANTHER" id="PTHR46796">
    <property type="entry name" value="HTH-TYPE TRANSCRIPTIONAL ACTIVATOR RHAS-RELATED"/>
    <property type="match status" value="1"/>
</dbReference>
<gene>
    <name evidence="5" type="ORF">BKK80_22975</name>
</gene>
<dbReference type="SUPFAM" id="SSF46689">
    <property type="entry name" value="Homeodomain-like"/>
    <property type="match status" value="1"/>
</dbReference>
<dbReference type="EMBL" id="CP017755">
    <property type="protein sequence ID" value="AOZ08771.1"/>
    <property type="molecule type" value="Genomic_DNA"/>
</dbReference>
<dbReference type="Proteomes" id="UP000177515">
    <property type="component" value="Chromosome 2"/>
</dbReference>
<accession>A0ABN4TR67</accession>
<protein>
    <recommendedName>
        <fullName evidence="4">HTH araC/xylS-type domain-containing protein</fullName>
    </recommendedName>
</protein>
<dbReference type="Pfam" id="PF14525">
    <property type="entry name" value="AraC_binding_2"/>
    <property type="match status" value="1"/>
</dbReference>
<dbReference type="PANTHER" id="PTHR46796:SF6">
    <property type="entry name" value="ARAC SUBFAMILY"/>
    <property type="match status" value="1"/>
</dbReference>
<dbReference type="PRINTS" id="PR00032">
    <property type="entry name" value="HTHARAC"/>
</dbReference>
<dbReference type="InterPro" id="IPR009057">
    <property type="entry name" value="Homeodomain-like_sf"/>
</dbReference>
<dbReference type="InterPro" id="IPR050204">
    <property type="entry name" value="AraC_XylS_family_regulators"/>
</dbReference>
<proteinExistence type="predicted"/>
<dbReference type="InterPro" id="IPR018060">
    <property type="entry name" value="HTH_AraC"/>
</dbReference>
<evidence type="ECO:0000313" key="6">
    <source>
        <dbReference type="Proteomes" id="UP000177515"/>
    </source>
</evidence>
<sequence length="325" mass="35945">MPSPHATRLTVSSFDQWREIIDTRFLPLDYARESHGRFHCEVSYARFGACAVADMQVSAHRVARLRRHAEDSDAGFFKVFWQLHGRSRVAQREHQAALDPGMWTLYDTAQPYSIELDDGARAMVLLVPQDQAYGWRDAATAMGGQAQRGEGAARIAMSALGALLHDSSTGHPLDAHAQRVLQDSVVALMETALRSGGSGGGGGQPALAPSRADEARLQRIHELVDARLHEPELSAQHLAAALNISRRTLYNLFREIGQTPHAYIQSRRLRQAALRLAQDGGVQRSITEVAFALGFADAAHFSRVFHERFGMSPSQWRQRHAATRA</sequence>
<dbReference type="InterPro" id="IPR020449">
    <property type="entry name" value="Tscrpt_reg_AraC-type_HTH"/>
</dbReference>
<reference evidence="5 6" key="1">
    <citation type="submission" date="2016-10" db="EMBL/GenBank/DDBJ databases">
        <title>Complete genome sequences of three Cupriavidus strains isolated from various Malaysian environments.</title>
        <authorList>
            <person name="Abdullah A.A.-A."/>
            <person name="Shafie N.A.H."/>
            <person name="Lau N.S."/>
        </authorList>
    </citation>
    <scope>NUCLEOTIDE SEQUENCE [LARGE SCALE GENOMIC DNA]</scope>
    <source>
        <strain evidence="5 6">USMAA1020</strain>
    </source>
</reference>
<evidence type="ECO:0000259" key="4">
    <source>
        <dbReference type="PROSITE" id="PS01124"/>
    </source>
</evidence>
<dbReference type="InterPro" id="IPR035418">
    <property type="entry name" value="AraC-bd_2"/>
</dbReference>
<evidence type="ECO:0000256" key="1">
    <source>
        <dbReference type="ARBA" id="ARBA00023015"/>
    </source>
</evidence>
<evidence type="ECO:0000256" key="3">
    <source>
        <dbReference type="ARBA" id="ARBA00023163"/>
    </source>
</evidence>
<dbReference type="Pfam" id="PF12833">
    <property type="entry name" value="HTH_18"/>
    <property type="match status" value="1"/>
</dbReference>
<name>A0ABN4TR67_9BURK</name>
<evidence type="ECO:0000313" key="5">
    <source>
        <dbReference type="EMBL" id="AOZ08771.1"/>
    </source>
</evidence>
<keyword evidence="2" id="KW-0238">DNA-binding</keyword>
<dbReference type="Gene3D" id="1.10.10.60">
    <property type="entry name" value="Homeodomain-like"/>
    <property type="match status" value="1"/>
</dbReference>
<organism evidence="5 6">
    <name type="scientific">Cupriavidus malaysiensis</name>
    <dbReference type="NCBI Taxonomy" id="367825"/>
    <lineage>
        <taxon>Bacteria</taxon>
        <taxon>Pseudomonadati</taxon>
        <taxon>Pseudomonadota</taxon>
        <taxon>Betaproteobacteria</taxon>
        <taxon>Burkholderiales</taxon>
        <taxon>Burkholderiaceae</taxon>
        <taxon>Cupriavidus</taxon>
    </lineage>
</organism>
<dbReference type="PROSITE" id="PS01124">
    <property type="entry name" value="HTH_ARAC_FAMILY_2"/>
    <property type="match status" value="1"/>
</dbReference>
<feature type="domain" description="HTH araC/xylS-type" evidence="4">
    <location>
        <begin position="218"/>
        <end position="319"/>
    </location>
</feature>
<keyword evidence="6" id="KW-1185">Reference proteome</keyword>